<dbReference type="EMBL" id="PXVD01000001">
    <property type="protein sequence ID" value="MDJ1369783.1"/>
    <property type="molecule type" value="Genomic_DNA"/>
</dbReference>
<dbReference type="Pfam" id="PF04213">
    <property type="entry name" value="HtaA"/>
    <property type="match status" value="1"/>
</dbReference>
<evidence type="ECO:0000259" key="1">
    <source>
        <dbReference type="Pfam" id="PF04213"/>
    </source>
</evidence>
<keyword evidence="3" id="KW-1185">Reference proteome</keyword>
<reference evidence="2" key="1">
    <citation type="submission" date="2018-03" db="EMBL/GenBank/DDBJ databases">
        <authorList>
            <person name="Nunes O.C."/>
            <person name="Lopes A.R."/>
            <person name="Froufe H."/>
            <person name="Munoz-Merida A."/>
            <person name="Barroso C."/>
            <person name="Egas C."/>
        </authorList>
    </citation>
    <scope>NUCLEOTIDE SEQUENCE</scope>
    <source>
        <strain evidence="2">ON4</strain>
    </source>
</reference>
<evidence type="ECO:0000313" key="3">
    <source>
        <dbReference type="Proteomes" id="UP001170379"/>
    </source>
</evidence>
<name>A0ABT7C3D1_9MICO</name>
<gene>
    <name evidence="2" type="ORF">C7K25_00080</name>
</gene>
<organism evidence="2 3">
    <name type="scientific">Gulosibacter molinativorax</name>
    <dbReference type="NCBI Taxonomy" id="256821"/>
    <lineage>
        <taxon>Bacteria</taxon>
        <taxon>Bacillati</taxon>
        <taxon>Actinomycetota</taxon>
        <taxon>Actinomycetes</taxon>
        <taxon>Micrococcales</taxon>
        <taxon>Microbacteriaceae</taxon>
        <taxon>Gulosibacter</taxon>
    </lineage>
</organism>
<dbReference type="RefSeq" id="WP_026935670.1">
    <property type="nucleotide sequence ID" value="NZ_CP028426.1"/>
</dbReference>
<dbReference type="Proteomes" id="UP001170379">
    <property type="component" value="Unassembled WGS sequence"/>
</dbReference>
<protein>
    <recommendedName>
        <fullName evidence="1">Htaa domain-containing protein</fullName>
    </recommendedName>
</protein>
<accession>A0ABT7C3D1</accession>
<dbReference type="InterPro" id="IPR007331">
    <property type="entry name" value="Htaa"/>
</dbReference>
<evidence type="ECO:0000313" key="2">
    <source>
        <dbReference type="EMBL" id="MDJ1369783.1"/>
    </source>
</evidence>
<comment type="caution">
    <text evidence="2">The sequence shown here is derived from an EMBL/GenBank/DDBJ whole genome shotgun (WGS) entry which is preliminary data.</text>
</comment>
<reference evidence="2" key="2">
    <citation type="journal article" date="2022" name="Sci. Rep.">
        <title>In silico prediction of the enzymes involved in the degradation of the herbicide molinate by Gulosibacter molinativorax ON4T.</title>
        <authorList>
            <person name="Lopes A.R."/>
            <person name="Bunin E."/>
            <person name="Viana A.T."/>
            <person name="Froufe H."/>
            <person name="Munoz-Merida A."/>
            <person name="Pinho D."/>
            <person name="Figueiredo J."/>
            <person name="Barroso C."/>
            <person name="Vaz-Moreira I."/>
            <person name="Bellanger X."/>
            <person name="Egas C."/>
            <person name="Nunes O.C."/>
        </authorList>
    </citation>
    <scope>NUCLEOTIDE SEQUENCE</scope>
    <source>
        <strain evidence="2">ON4</strain>
    </source>
</reference>
<feature type="domain" description="Htaa" evidence="1">
    <location>
        <begin position="19"/>
        <end position="158"/>
    </location>
</feature>
<proteinExistence type="predicted"/>
<sequence>MTTQMAATQLPAPIQRAGLCWAVKSTFSTYVESMSDGEITVLDGAERLPDGAFFFPLQDAHDGDEGRVATFAGTVQFTGHRGMLAVAIGGIRLIDDGKHASLSIADSLMPEGRLTLVELSAREQSGDALRYPAPRLTEDGSDLFFENYPAGAEFEPIWFLAAN</sequence>